<feature type="domain" description="Alpha-2-macroglobulin bait region" evidence="6">
    <location>
        <begin position="943"/>
        <end position="1085"/>
    </location>
</feature>
<dbReference type="InterPro" id="IPR041462">
    <property type="entry name" value="Bact_A2M_MG6"/>
</dbReference>
<proteinExistence type="inferred from homology"/>
<dbReference type="SUPFAM" id="SSF48239">
    <property type="entry name" value="Terpenoid cyclases/Protein prenyltransferases"/>
    <property type="match status" value="1"/>
</dbReference>
<dbReference type="EMBL" id="JBHDIY010000002">
    <property type="protein sequence ID" value="MFL4469514.1"/>
    <property type="molecule type" value="Genomic_DNA"/>
</dbReference>
<dbReference type="Pfam" id="PF00024">
    <property type="entry name" value="PAN_1"/>
    <property type="match status" value="1"/>
</dbReference>
<dbReference type="CDD" id="cd01100">
    <property type="entry name" value="APPLE_Factor_XI_like"/>
    <property type="match status" value="1"/>
</dbReference>
<dbReference type="InterPro" id="IPR026284">
    <property type="entry name" value="A2MG_proteobact"/>
</dbReference>
<dbReference type="RefSeq" id="WP_407591363.1">
    <property type="nucleotide sequence ID" value="NZ_JBHDIY010000002.1"/>
</dbReference>
<keyword evidence="3" id="KW-0677">Repeat</keyword>
<keyword evidence="2 5" id="KW-0732">Signal</keyword>
<dbReference type="InterPro" id="IPR041246">
    <property type="entry name" value="Bact_MG10"/>
</dbReference>
<dbReference type="Pfam" id="PF07678">
    <property type="entry name" value="TED_complement"/>
    <property type="match status" value="1"/>
</dbReference>
<dbReference type="Pfam" id="PF07703">
    <property type="entry name" value="A2M_BRD"/>
    <property type="match status" value="1"/>
</dbReference>
<sequence>MYRFLLTCLVAIWSGGAFAQQIVPDQRYVLTQDMDFFGADRTALFDTTFEACQRACNADRQCVAFTFNSRSNACFPKSAITDRQPFIGALSAERVRTDQGLQRAAMDRANALGISDDDARAARALAEAIGPRHAVNGQTVEALLGASRAAWDRGDRAAALNWTGAAVALSDAPDLWSRYAYIALRLGDNVASRLRNSARRDAVPAALNAYVRSANTGGQASALQGLAEALEANRRGRDMIPALRIAQSLQPRDDIAAALDEAIGKYGFRVVDTRVDSESAQPRICATFSEPLVQAGVDYEPFVRSEASGLVVQVSGSDLCLDGVAHGERYRVTLRSGLPGASGEVLHKDVPLTLYVRDRAPLVRFPGRAYVLPRSAGASIPVETVNLDIVDLVLSRVSDRNLVQSLKGDFFGRPLSGWQQDQFNDDIAQEVWRGTGDVQIELNREVTTRLPLGDILKDQPTGIYVLGARAPGSDSYGSLTASQWFVLSDLGISTWQGNDGLTAAVRALGDASAVAGAQVRLISNANAVLGTAVTDGEGFARFDAGLTRGRGAAAPALVQVESGDDFVFLPLTDPAFDLSDRGVEGRPPAPPIDVFLTTDRGAYRPGATIFATALARDARAGAISGLPVTAILSRPDGVEYSRVVSAQGQAGGHVLEIPLAASAPRGTWRIAVMGDLNAPPLATTTVLVEDFIPDRIAVDLEMNEGPLSLSAPGLVRVDAQYLFGAPGSDLVVEGDVRLQRRDSIEGWPGYRFGRHDAQFSAQSSYFDGGRTDAEGKAQVMLTLPDVEAEGVLLEAVATVRVSDSGGRPVEQSVTRPVAPTGAVIGIKPGFDDVLPEGGTAAFDLVAVGAAPLPVQWTVNKVETRYQWYQLYGNWNWEPVTRRIRVATGQIVLSETPQALEVPTEWGDYELVIEAQGGAYTASSVGFSAGWYGGVDSSATPDRLELSLDAKSYRVGDTAQVRLVAPHDGVALVSVLSSDVIARQVVSVTAGEAVIPVEVSGSWGTGAYVTASVLRNVAGQRGPARVLGLAHASVDPEEKALQVSIDAPDTSDGQAGSTDVVVRVDGLGGSEGFVTLASVDVGILNLTRFEPPDPQAHYFGQRRLGVELRDMYGRLIDASNGAMGTVRSGGDAQRGMERAGLPPTEAVMAAFSGPVAVGPDGMATITVPRPNFNGAIRLMAVAWSDTGVGQASQDMQARDPVVISAALPRFLAPGDSTRVMLEFVHAAGAAGVMPLSVSATGLDMGDVPDQIDIAEGATVRLVVPVDADAVGDHSIDVVLRTPDGTELHKTLTLGVRANDPVTATTRRFQLGAGQVLTFDDNVLANLRPDTARATLAAGPLARFDMPGLLRQLDRYPYGCTEQVTSAALPLLYVPQTASAAGIDGIRDRVESAITQVLTRQASNGAFGLWQAQSGDFWLDAYVTDFLTRAQTEGYDVPDASVRSALDNLRNRINYAPDFDSGGEDIAYALMVLARAGAASIGDLRYYADTKAEAFATPLARAQLGAALASYGEQARADRMFGLAENLVLRAPGRAAGWRDDYGTPLRDAAGLLHLAAEAGSRAVDQAQLATGIAGQSGRYSTQEAAQLLMAAQALRSGAGPAVLSVNDVPVAGPLVQTRATGDAVSTIRNVSGVAQDVTLTSYGVPLTPVEAGGYGYSITRNAYDLEGNQVTGPWRVGERRVIVLRVTPFEEVGARLMVDDPLPAGIEIDNPNLLRSGDVRGLEWLSPATPQHAEFRSDRFLAAVDHRSADPFELAYIARAVSPGDFHHPAALVEDMYRAEYRAVTDTGRTVVTE</sequence>
<dbReference type="InterPro" id="IPR002890">
    <property type="entry name" value="MG2"/>
</dbReference>
<dbReference type="Pfam" id="PF17972">
    <property type="entry name" value="bMG5"/>
    <property type="match status" value="1"/>
</dbReference>
<name>A0ABW8US02_9RHOB</name>
<dbReference type="InterPro" id="IPR001599">
    <property type="entry name" value="Macroglobln_a2"/>
</dbReference>
<dbReference type="InterPro" id="IPR021868">
    <property type="entry name" value="Alpha_2_Macroglob_MG3"/>
</dbReference>
<dbReference type="Pfam" id="PF01835">
    <property type="entry name" value="MG2"/>
    <property type="match status" value="1"/>
</dbReference>
<keyword evidence="9" id="KW-1185">Reference proteome</keyword>
<comment type="caution">
    <text evidence="8">The sequence shown here is derived from an EMBL/GenBank/DDBJ whole genome shotgun (WGS) entry which is preliminary data.</text>
</comment>
<dbReference type="InterPro" id="IPR011625">
    <property type="entry name" value="A2M_N_BRD"/>
</dbReference>
<organism evidence="8 9">
    <name type="scientific">Tateyamaria armeniaca</name>
    <dbReference type="NCBI Taxonomy" id="2518930"/>
    <lineage>
        <taxon>Bacteria</taxon>
        <taxon>Pseudomonadati</taxon>
        <taxon>Pseudomonadota</taxon>
        <taxon>Alphaproteobacteria</taxon>
        <taxon>Rhodobacterales</taxon>
        <taxon>Roseobacteraceae</taxon>
        <taxon>Tateyamaria</taxon>
    </lineage>
</organism>
<dbReference type="Gene3D" id="2.60.40.1930">
    <property type="match status" value="1"/>
</dbReference>
<dbReference type="Pfam" id="PF17973">
    <property type="entry name" value="bMG10"/>
    <property type="match status" value="1"/>
</dbReference>
<keyword evidence="4" id="KW-1015">Disulfide bond</keyword>
<dbReference type="Pfam" id="PF17962">
    <property type="entry name" value="bMG6"/>
    <property type="match status" value="1"/>
</dbReference>
<evidence type="ECO:0000256" key="5">
    <source>
        <dbReference type="SAM" id="SignalP"/>
    </source>
</evidence>
<dbReference type="Pfam" id="PF11974">
    <property type="entry name" value="bMG3"/>
    <property type="match status" value="1"/>
</dbReference>
<dbReference type="SMART" id="SM01419">
    <property type="entry name" value="Thiol-ester_cl"/>
    <property type="match status" value="1"/>
</dbReference>
<dbReference type="PANTHER" id="PTHR40094">
    <property type="entry name" value="ALPHA-2-MACROGLOBULIN HOMOLOG"/>
    <property type="match status" value="1"/>
</dbReference>
<evidence type="ECO:0000313" key="8">
    <source>
        <dbReference type="EMBL" id="MFL4469514.1"/>
    </source>
</evidence>
<evidence type="ECO:0000259" key="6">
    <source>
        <dbReference type="SMART" id="SM01359"/>
    </source>
</evidence>
<dbReference type="InterPro" id="IPR000177">
    <property type="entry name" value="Apple"/>
</dbReference>
<evidence type="ECO:0000256" key="3">
    <source>
        <dbReference type="ARBA" id="ARBA00022737"/>
    </source>
</evidence>
<dbReference type="InterPro" id="IPR011626">
    <property type="entry name" value="Alpha-macroglobulin_TED"/>
</dbReference>
<dbReference type="InterPro" id="IPR041203">
    <property type="entry name" value="Bact_A2M_MG5"/>
</dbReference>
<dbReference type="SMART" id="SM01359">
    <property type="entry name" value="A2M_N_2"/>
    <property type="match status" value="1"/>
</dbReference>
<dbReference type="Gene3D" id="3.50.4.10">
    <property type="entry name" value="Hepatocyte Growth Factor"/>
    <property type="match status" value="1"/>
</dbReference>
<evidence type="ECO:0000256" key="4">
    <source>
        <dbReference type="ARBA" id="ARBA00023157"/>
    </source>
</evidence>
<evidence type="ECO:0000256" key="1">
    <source>
        <dbReference type="ARBA" id="ARBA00010556"/>
    </source>
</evidence>
<dbReference type="InterPro" id="IPR051802">
    <property type="entry name" value="YfhM-like"/>
</dbReference>
<feature type="chain" id="PRO_5045184477" evidence="5">
    <location>
        <begin position="20"/>
        <end position="1793"/>
    </location>
</feature>
<dbReference type="InterPro" id="IPR049120">
    <property type="entry name" value="A2M_bMG2"/>
</dbReference>
<dbReference type="PIRSF" id="PIRSF038980">
    <property type="entry name" value="A2M_bac"/>
    <property type="match status" value="1"/>
</dbReference>
<dbReference type="CDD" id="cd02891">
    <property type="entry name" value="A2M_like"/>
    <property type="match status" value="1"/>
</dbReference>
<dbReference type="Proteomes" id="UP001627408">
    <property type="component" value="Unassembled WGS sequence"/>
</dbReference>
<gene>
    <name evidence="8" type="ORF">ACERZ8_06390</name>
</gene>
<dbReference type="Gene3D" id="1.50.10.20">
    <property type="match status" value="1"/>
</dbReference>
<evidence type="ECO:0000259" key="7">
    <source>
        <dbReference type="SMART" id="SM01360"/>
    </source>
</evidence>
<dbReference type="SMART" id="SM01360">
    <property type="entry name" value="A2M"/>
    <property type="match status" value="1"/>
</dbReference>
<feature type="domain" description="Alpha-2-macroglobulin" evidence="7">
    <location>
        <begin position="1148"/>
        <end position="1236"/>
    </location>
</feature>
<dbReference type="Pfam" id="PF21142">
    <property type="entry name" value="A2M_bMG2"/>
    <property type="match status" value="1"/>
</dbReference>
<accession>A0ABW8US02</accession>
<dbReference type="PANTHER" id="PTHR40094:SF1">
    <property type="entry name" value="UBIQUITIN DOMAIN-CONTAINING PROTEIN"/>
    <property type="match status" value="1"/>
</dbReference>
<feature type="signal peptide" evidence="5">
    <location>
        <begin position="1"/>
        <end position="19"/>
    </location>
</feature>
<evidence type="ECO:0000256" key="2">
    <source>
        <dbReference type="ARBA" id="ARBA00022729"/>
    </source>
</evidence>
<evidence type="ECO:0000313" key="9">
    <source>
        <dbReference type="Proteomes" id="UP001627408"/>
    </source>
</evidence>
<comment type="similarity">
    <text evidence="1">Belongs to the protease inhibitor I39 (alpha-2-macroglobulin) family. Bacterial alpha-2-macroglobulin subfamily.</text>
</comment>
<reference evidence="8 9" key="1">
    <citation type="submission" date="2024-08" db="EMBL/GenBank/DDBJ databases">
        <title>Tateyamaria sp. nov., isolated from marine algae.</title>
        <authorList>
            <person name="Choi B.J."/>
            <person name="Kim J.M."/>
            <person name="Lee J.K."/>
            <person name="Choi D.G."/>
            <person name="Bayburt H."/>
            <person name="Baek J.H."/>
            <person name="Han D.M."/>
            <person name="Jeon C.O."/>
        </authorList>
    </citation>
    <scope>NUCLEOTIDE SEQUENCE [LARGE SCALE GENOMIC DNA]</scope>
    <source>
        <strain evidence="8 9">KMU-156</strain>
    </source>
</reference>
<protein>
    <submittedName>
        <fullName evidence="8">Alpha-2-macroglobulin family protein</fullName>
    </submittedName>
</protein>
<dbReference type="Pfam" id="PF00207">
    <property type="entry name" value="A2M"/>
    <property type="match status" value="1"/>
</dbReference>
<dbReference type="InterPro" id="IPR003609">
    <property type="entry name" value="Pan_app"/>
</dbReference>
<dbReference type="InterPro" id="IPR047565">
    <property type="entry name" value="Alpha-macroglob_thiol-ester_cl"/>
</dbReference>
<dbReference type="InterPro" id="IPR008930">
    <property type="entry name" value="Terpenoid_cyclase/PrenylTrfase"/>
</dbReference>